<protein>
    <recommendedName>
        <fullName evidence="1">UPF0260 protein GCM10007924_01320</fullName>
    </recommendedName>
</protein>
<dbReference type="PANTHER" id="PTHR37421:SF1">
    <property type="entry name" value="UPF0260 PROTEIN YCGN"/>
    <property type="match status" value="1"/>
</dbReference>
<proteinExistence type="inferred from homology"/>
<organism evidence="2 3">
    <name type="scientific">Sneathiella chinensis</name>
    <dbReference type="NCBI Taxonomy" id="349750"/>
    <lineage>
        <taxon>Bacteria</taxon>
        <taxon>Pseudomonadati</taxon>
        <taxon>Pseudomonadota</taxon>
        <taxon>Alphaproteobacteria</taxon>
        <taxon>Sneathiellales</taxon>
        <taxon>Sneathiellaceae</taxon>
        <taxon>Sneathiella</taxon>
    </lineage>
</organism>
<comment type="caution">
    <text evidence="2">The sequence shown here is derived from an EMBL/GenBank/DDBJ whole genome shotgun (WGS) entry which is preliminary data.</text>
</comment>
<name>A0ABQ5U0G4_9PROT</name>
<dbReference type="Pfam" id="PF03692">
    <property type="entry name" value="CxxCxxCC"/>
    <property type="match status" value="1"/>
</dbReference>
<dbReference type="InterPro" id="IPR005358">
    <property type="entry name" value="Puta_zinc/iron-chelating_dom"/>
</dbReference>
<keyword evidence="3" id="KW-1185">Reference proteome</keyword>
<dbReference type="InterPro" id="IPR008228">
    <property type="entry name" value="UCP006173"/>
</dbReference>
<dbReference type="NCBIfam" id="NF003501">
    <property type="entry name" value="PRK05170.1-5"/>
    <property type="match status" value="1"/>
</dbReference>
<evidence type="ECO:0000313" key="3">
    <source>
        <dbReference type="Proteomes" id="UP001161409"/>
    </source>
</evidence>
<dbReference type="Proteomes" id="UP001161409">
    <property type="component" value="Unassembled WGS sequence"/>
</dbReference>
<sequence>MTATEIDVTDKPFWETTSLADMTAEQWESLCDGCGKCCLLKLEDEDTLELAYTNVACRQLDLGTCQCKNYAKRSLLVPDCVTMTAANITEFGWMPKTCAYRRLAEGKTLAWWHPLISGDPETVHTAGMSVRGRSISERVAGDLEDHITDWPEEDIP</sequence>
<reference evidence="2" key="1">
    <citation type="journal article" date="2014" name="Int. J. Syst. Evol. Microbiol.">
        <title>Complete genome of a new Firmicutes species belonging to the dominant human colonic microbiota ('Ruminococcus bicirculans') reveals two chromosomes and a selective capacity to utilize plant glucans.</title>
        <authorList>
            <consortium name="NISC Comparative Sequencing Program"/>
            <person name="Wegmann U."/>
            <person name="Louis P."/>
            <person name="Goesmann A."/>
            <person name="Henrissat B."/>
            <person name="Duncan S.H."/>
            <person name="Flint H.J."/>
        </authorList>
    </citation>
    <scope>NUCLEOTIDE SEQUENCE</scope>
    <source>
        <strain evidence="2">NBRC 103408</strain>
    </source>
</reference>
<reference evidence="2" key="2">
    <citation type="submission" date="2023-01" db="EMBL/GenBank/DDBJ databases">
        <title>Draft genome sequence of Sneathiella chinensis strain NBRC 103408.</title>
        <authorList>
            <person name="Sun Q."/>
            <person name="Mori K."/>
        </authorList>
    </citation>
    <scope>NUCLEOTIDE SEQUENCE</scope>
    <source>
        <strain evidence="2">NBRC 103408</strain>
    </source>
</reference>
<dbReference type="HAMAP" id="MF_00676">
    <property type="entry name" value="UPF0260"/>
    <property type="match status" value="1"/>
</dbReference>
<gene>
    <name evidence="2" type="ORF">GCM10007924_01320</name>
</gene>
<comment type="similarity">
    <text evidence="1">Belongs to the UPF0260 family.</text>
</comment>
<evidence type="ECO:0000256" key="1">
    <source>
        <dbReference type="HAMAP-Rule" id="MF_00676"/>
    </source>
</evidence>
<dbReference type="EMBL" id="BSNF01000001">
    <property type="protein sequence ID" value="GLQ04911.1"/>
    <property type="molecule type" value="Genomic_DNA"/>
</dbReference>
<dbReference type="PIRSF" id="PIRSF006173">
    <property type="entry name" value="UCP006173"/>
    <property type="match status" value="1"/>
</dbReference>
<dbReference type="PANTHER" id="PTHR37421">
    <property type="entry name" value="UPF0260 PROTEIN YCGN"/>
    <property type="match status" value="1"/>
</dbReference>
<evidence type="ECO:0000313" key="2">
    <source>
        <dbReference type="EMBL" id="GLQ04911.1"/>
    </source>
</evidence>
<dbReference type="NCBIfam" id="NF003507">
    <property type="entry name" value="PRK05170.2-5"/>
    <property type="match status" value="1"/>
</dbReference>
<accession>A0ABQ5U0G4</accession>